<evidence type="ECO:0008006" key="4">
    <source>
        <dbReference type="Google" id="ProtNLM"/>
    </source>
</evidence>
<dbReference type="eggNOG" id="ENOG5030QGV">
    <property type="taxonomic scope" value="Bacteria"/>
</dbReference>
<evidence type="ECO:0000256" key="1">
    <source>
        <dbReference type="SAM" id="MobiDB-lite"/>
    </source>
</evidence>
<name>B7KGZ0_GLOC7</name>
<evidence type="ECO:0000313" key="2">
    <source>
        <dbReference type="EMBL" id="ACK73477.1"/>
    </source>
</evidence>
<proteinExistence type="predicted"/>
<dbReference type="RefSeq" id="WP_015957057.1">
    <property type="nucleotide sequence ID" value="NC_011729.1"/>
</dbReference>
<dbReference type="Proteomes" id="UP000002384">
    <property type="component" value="Chromosome"/>
</dbReference>
<gene>
    <name evidence="2" type="ordered locus">PCC7424_5126</name>
</gene>
<dbReference type="STRING" id="65393.PCC7424_5126"/>
<dbReference type="KEGG" id="cyc:PCC7424_5126"/>
<dbReference type="AlphaFoldDB" id="B7KGZ0"/>
<accession>B7KGZ0</accession>
<keyword evidence="3" id="KW-1185">Reference proteome</keyword>
<evidence type="ECO:0000313" key="3">
    <source>
        <dbReference type="Proteomes" id="UP000002384"/>
    </source>
</evidence>
<reference evidence="3" key="1">
    <citation type="journal article" date="2011" name="MBio">
        <title>Novel metabolic attributes of the genus Cyanothece, comprising a group of unicellular nitrogen-fixing Cyanobacteria.</title>
        <authorList>
            <person name="Bandyopadhyay A."/>
            <person name="Elvitigala T."/>
            <person name="Welsh E."/>
            <person name="Stockel J."/>
            <person name="Liberton M."/>
            <person name="Min H."/>
            <person name="Sherman L.A."/>
            <person name="Pakrasi H.B."/>
        </authorList>
    </citation>
    <scope>NUCLEOTIDE SEQUENCE [LARGE SCALE GENOMIC DNA]</scope>
    <source>
        <strain evidence="3">PCC 7424</strain>
    </source>
</reference>
<feature type="region of interest" description="Disordered" evidence="1">
    <location>
        <begin position="25"/>
        <end position="48"/>
    </location>
</feature>
<dbReference type="HOGENOM" id="CLU_207600_1_0_3"/>
<protein>
    <recommendedName>
        <fullName evidence="4">Isochorismate synthase</fullName>
    </recommendedName>
</protein>
<dbReference type="OrthoDB" id="467239at2"/>
<dbReference type="EMBL" id="CP001291">
    <property type="protein sequence ID" value="ACK73477.1"/>
    <property type="molecule type" value="Genomic_DNA"/>
</dbReference>
<organism evidence="2 3">
    <name type="scientific">Gloeothece citriformis (strain PCC 7424)</name>
    <name type="common">Cyanothece sp. (strain PCC 7424)</name>
    <dbReference type="NCBI Taxonomy" id="65393"/>
    <lineage>
        <taxon>Bacteria</taxon>
        <taxon>Bacillati</taxon>
        <taxon>Cyanobacteriota</taxon>
        <taxon>Cyanophyceae</taxon>
        <taxon>Oscillatoriophycideae</taxon>
        <taxon>Chroococcales</taxon>
        <taxon>Aphanothecaceae</taxon>
        <taxon>Gloeothece</taxon>
        <taxon>Gloeothece citriformis</taxon>
    </lineage>
</organism>
<sequence>MNIPKMMQDLVQYLAEGFARIFGPNDDEYPEIGTQPFEGDPYQAKEAD</sequence>